<accession>A0AAJ0DWI4</accession>
<organism evidence="2 3">
    <name type="scientific">Colletotrichum costaricense</name>
    <dbReference type="NCBI Taxonomy" id="1209916"/>
    <lineage>
        <taxon>Eukaryota</taxon>
        <taxon>Fungi</taxon>
        <taxon>Dikarya</taxon>
        <taxon>Ascomycota</taxon>
        <taxon>Pezizomycotina</taxon>
        <taxon>Sordariomycetes</taxon>
        <taxon>Hypocreomycetidae</taxon>
        <taxon>Glomerellales</taxon>
        <taxon>Glomerellaceae</taxon>
        <taxon>Colletotrichum</taxon>
        <taxon>Colletotrichum acutatum species complex</taxon>
    </lineage>
</organism>
<feature type="region of interest" description="Disordered" evidence="1">
    <location>
        <begin position="83"/>
        <end position="105"/>
    </location>
</feature>
<dbReference type="GeneID" id="85343658"/>
<proteinExistence type="predicted"/>
<reference evidence="2 3" key="1">
    <citation type="submission" date="2016-10" db="EMBL/GenBank/DDBJ databases">
        <title>The genome sequence of Colletotrichum fioriniae PJ7.</title>
        <authorList>
            <person name="Baroncelli R."/>
        </authorList>
    </citation>
    <scope>NUCLEOTIDE SEQUENCE [LARGE SCALE GENOMIC DNA]</scope>
    <source>
        <strain evidence="2 3">IMI 309622</strain>
    </source>
</reference>
<name>A0AAJ0DWI4_9PEZI</name>
<evidence type="ECO:0000256" key="1">
    <source>
        <dbReference type="SAM" id="MobiDB-lite"/>
    </source>
</evidence>
<evidence type="ECO:0000313" key="3">
    <source>
        <dbReference type="Proteomes" id="UP001240678"/>
    </source>
</evidence>
<protein>
    <submittedName>
        <fullName evidence="2">Uncharacterized protein</fullName>
    </submittedName>
</protein>
<sequence length="105" mass="11554">MSLEMGRYGETAQIQYPGWTVERWVARPGLPSNDYKKHGVEKPPDKLVASASHNVFATRTVVLVKVDIWGPGRAVSGMAEAIRTPGSSSEALRNGELQQRGTYRV</sequence>
<keyword evidence="3" id="KW-1185">Reference proteome</keyword>
<dbReference type="RefSeq" id="XP_060309054.1">
    <property type="nucleotide sequence ID" value="XM_060460111.1"/>
</dbReference>
<evidence type="ECO:0000313" key="2">
    <source>
        <dbReference type="EMBL" id="KAK1517703.1"/>
    </source>
</evidence>
<dbReference type="AlphaFoldDB" id="A0AAJ0DWI4"/>
<comment type="caution">
    <text evidence="2">The sequence shown here is derived from an EMBL/GenBank/DDBJ whole genome shotgun (WGS) entry which is preliminary data.</text>
</comment>
<gene>
    <name evidence="2" type="ORF">CCOS01_11960</name>
</gene>
<dbReference type="Proteomes" id="UP001240678">
    <property type="component" value="Unassembled WGS sequence"/>
</dbReference>
<feature type="compositionally biased region" description="Polar residues" evidence="1">
    <location>
        <begin position="85"/>
        <end position="105"/>
    </location>
</feature>
<dbReference type="EMBL" id="MOOE01000014">
    <property type="protein sequence ID" value="KAK1517703.1"/>
    <property type="molecule type" value="Genomic_DNA"/>
</dbReference>